<dbReference type="PROSITE" id="PS51750">
    <property type="entry name" value="BRO_N"/>
    <property type="match status" value="1"/>
</dbReference>
<dbReference type="AlphaFoldDB" id="A0A1B6MQP3"/>
<dbReference type="PANTHER" id="PTHR36180:SF2">
    <property type="entry name" value="BRO FAMILY PROTEIN"/>
    <property type="match status" value="1"/>
</dbReference>
<feature type="non-terminal residue" evidence="2">
    <location>
        <position position="1"/>
    </location>
</feature>
<protein>
    <recommendedName>
        <fullName evidence="1">Bro-N domain-containing protein</fullName>
    </recommendedName>
</protein>
<name>A0A1B6MQP3_9HEMI</name>
<dbReference type="SMART" id="SM01040">
    <property type="entry name" value="Bro-N"/>
    <property type="match status" value="1"/>
</dbReference>
<sequence length="175" mass="20974">NDEIWFKAKDVAEILEYQKPKNAIKLNVGDDEKIQYLNLKNKGLLDWTLNNIHQDTVFINESGLYSLVLRSNKKEARIFKKWVTKEVLPSIRKFGEYKLKNKIKYLEDEVKHLKIKDEIKTEIIAKQSIKIDLMKPDLVCKDFSKEKHHVFVLIKKNHMWEYPYYVIRAQKREIP</sequence>
<evidence type="ECO:0000259" key="1">
    <source>
        <dbReference type="PROSITE" id="PS51750"/>
    </source>
</evidence>
<accession>A0A1B6MQP3</accession>
<dbReference type="InterPro" id="IPR022549">
    <property type="entry name" value="DUF3627"/>
</dbReference>
<proteinExistence type="predicted"/>
<gene>
    <name evidence="2" type="ORF">g.21089</name>
</gene>
<dbReference type="Pfam" id="PF12299">
    <property type="entry name" value="DUF3627"/>
    <property type="match status" value="1"/>
</dbReference>
<feature type="non-terminal residue" evidence="2">
    <location>
        <position position="175"/>
    </location>
</feature>
<reference evidence="2" key="1">
    <citation type="submission" date="2015-11" db="EMBL/GenBank/DDBJ databases">
        <title>De novo transcriptome assembly of four potential Pierce s Disease insect vectors from Arizona vineyards.</title>
        <authorList>
            <person name="Tassone E.E."/>
        </authorList>
    </citation>
    <scope>NUCLEOTIDE SEQUENCE</scope>
</reference>
<feature type="domain" description="Bro-N" evidence="1">
    <location>
        <begin position="1"/>
        <end position="95"/>
    </location>
</feature>
<dbReference type="EMBL" id="GEBQ01001762">
    <property type="protein sequence ID" value="JAT38215.1"/>
    <property type="molecule type" value="Transcribed_RNA"/>
</dbReference>
<organism evidence="2">
    <name type="scientific">Graphocephala atropunctata</name>
    <dbReference type="NCBI Taxonomy" id="36148"/>
    <lineage>
        <taxon>Eukaryota</taxon>
        <taxon>Metazoa</taxon>
        <taxon>Ecdysozoa</taxon>
        <taxon>Arthropoda</taxon>
        <taxon>Hexapoda</taxon>
        <taxon>Insecta</taxon>
        <taxon>Pterygota</taxon>
        <taxon>Neoptera</taxon>
        <taxon>Paraneoptera</taxon>
        <taxon>Hemiptera</taxon>
        <taxon>Auchenorrhyncha</taxon>
        <taxon>Membracoidea</taxon>
        <taxon>Cicadellidae</taxon>
        <taxon>Cicadellinae</taxon>
        <taxon>Cicadellini</taxon>
        <taxon>Graphocephala</taxon>
    </lineage>
</organism>
<evidence type="ECO:0000313" key="2">
    <source>
        <dbReference type="EMBL" id="JAT38215.1"/>
    </source>
</evidence>
<dbReference type="Pfam" id="PF02498">
    <property type="entry name" value="Bro-N"/>
    <property type="match status" value="1"/>
</dbReference>
<dbReference type="InterPro" id="IPR003497">
    <property type="entry name" value="BRO_N_domain"/>
</dbReference>
<dbReference type="PANTHER" id="PTHR36180">
    <property type="entry name" value="DNA-BINDING PROTEIN-RELATED-RELATED"/>
    <property type="match status" value="1"/>
</dbReference>